<dbReference type="AlphaFoldDB" id="A0A7J7DNJ2"/>
<dbReference type="PRINTS" id="PR00385">
    <property type="entry name" value="P450"/>
</dbReference>
<sequence length="445" mass="50905">MEVLFYFLALPFLFLLSLYLINTSKHKPKTKTKTGFKTYPILGVLPDFLKNKFRFLDWTTEILINAPNNTAVLYRPSRIHSIITANPDVVEYILKTNFENYPKGENQFIIFLKDFLGRGIFNSNGDLWKFQRKTSLHEFNTKSLRKFCVENAGIEISTRLIPMIAKAGETGQVLDLQDMLERFAFDSICKLAFNVDPCCLGGDGNAGSDFMRAFEKASRLSSGRFLYPLPILWTLKKFFNLGSEKSLRNSIKIVYDFADKIIRSRLEKQNEKKKDEDLLSRFIVDTENSPEFLRYVVISFILAGRDTISSVLTWFFWLLASNKEAEEKILNELEMIRKKYRKNVGDTYTYSFDAIRDMHYLHAAISESMRLYPPVAVNTKACLNADIQPGGLSGVPSGQVVGERDVSAGEFVSVSDISCRSENMFGERFGLCSDEGDCVFDHWEV</sequence>
<keyword evidence="10" id="KW-1185">Reference proteome</keyword>
<keyword evidence="4" id="KW-0479">Metal-binding</keyword>
<gene>
    <name evidence="9" type="ORF">HS088_TW05G00648</name>
</gene>
<evidence type="ECO:0000313" key="9">
    <source>
        <dbReference type="EMBL" id="KAF5747918.1"/>
    </source>
</evidence>
<keyword evidence="8" id="KW-0732">Signal</keyword>
<comment type="similarity">
    <text evidence="2">Belongs to the cytochrome P450 family.</text>
</comment>
<keyword evidence="7" id="KW-0503">Monooxygenase</keyword>
<dbReference type="Proteomes" id="UP000593562">
    <property type="component" value="Unassembled WGS sequence"/>
</dbReference>
<dbReference type="InParanoid" id="A0A7J7DNJ2"/>
<dbReference type="PANTHER" id="PTHR24296">
    <property type="entry name" value="CYTOCHROME P450"/>
    <property type="match status" value="1"/>
</dbReference>
<protein>
    <submittedName>
        <fullName evidence="9">Cytochrome P450 94A1-like</fullName>
    </submittedName>
</protein>
<feature type="signal peptide" evidence="8">
    <location>
        <begin position="1"/>
        <end position="23"/>
    </location>
</feature>
<dbReference type="SUPFAM" id="SSF48264">
    <property type="entry name" value="Cytochrome P450"/>
    <property type="match status" value="1"/>
</dbReference>
<evidence type="ECO:0000256" key="2">
    <source>
        <dbReference type="ARBA" id="ARBA00010617"/>
    </source>
</evidence>
<keyword evidence="3" id="KW-0349">Heme</keyword>
<name>A0A7J7DNJ2_TRIWF</name>
<organism evidence="9 10">
    <name type="scientific">Tripterygium wilfordii</name>
    <name type="common">Thunder God vine</name>
    <dbReference type="NCBI Taxonomy" id="458696"/>
    <lineage>
        <taxon>Eukaryota</taxon>
        <taxon>Viridiplantae</taxon>
        <taxon>Streptophyta</taxon>
        <taxon>Embryophyta</taxon>
        <taxon>Tracheophyta</taxon>
        <taxon>Spermatophyta</taxon>
        <taxon>Magnoliopsida</taxon>
        <taxon>eudicotyledons</taxon>
        <taxon>Gunneridae</taxon>
        <taxon>Pentapetalae</taxon>
        <taxon>rosids</taxon>
        <taxon>fabids</taxon>
        <taxon>Celastrales</taxon>
        <taxon>Celastraceae</taxon>
        <taxon>Tripterygium</taxon>
    </lineage>
</organism>
<evidence type="ECO:0000256" key="5">
    <source>
        <dbReference type="ARBA" id="ARBA00023002"/>
    </source>
</evidence>
<feature type="chain" id="PRO_5029714533" evidence="8">
    <location>
        <begin position="24"/>
        <end position="445"/>
    </location>
</feature>
<evidence type="ECO:0000256" key="4">
    <source>
        <dbReference type="ARBA" id="ARBA00022723"/>
    </source>
</evidence>
<keyword evidence="5" id="KW-0560">Oxidoreductase</keyword>
<evidence type="ECO:0000256" key="7">
    <source>
        <dbReference type="ARBA" id="ARBA00023033"/>
    </source>
</evidence>
<dbReference type="InterPro" id="IPR001128">
    <property type="entry name" value="Cyt_P450"/>
</dbReference>
<comment type="cofactor">
    <cofactor evidence="1">
        <name>heme</name>
        <dbReference type="ChEBI" id="CHEBI:30413"/>
    </cofactor>
</comment>
<dbReference type="GO" id="GO:0016705">
    <property type="term" value="F:oxidoreductase activity, acting on paired donors, with incorporation or reduction of molecular oxygen"/>
    <property type="evidence" value="ECO:0007669"/>
    <property type="project" value="InterPro"/>
</dbReference>
<dbReference type="InterPro" id="IPR036396">
    <property type="entry name" value="Cyt_P450_sf"/>
</dbReference>
<evidence type="ECO:0000256" key="1">
    <source>
        <dbReference type="ARBA" id="ARBA00001971"/>
    </source>
</evidence>
<dbReference type="Gene3D" id="1.10.630.10">
    <property type="entry name" value="Cytochrome P450"/>
    <property type="match status" value="1"/>
</dbReference>
<evidence type="ECO:0000313" key="10">
    <source>
        <dbReference type="Proteomes" id="UP000593562"/>
    </source>
</evidence>
<dbReference type="GO" id="GO:0004497">
    <property type="term" value="F:monooxygenase activity"/>
    <property type="evidence" value="ECO:0007669"/>
    <property type="project" value="UniProtKB-KW"/>
</dbReference>
<proteinExistence type="inferred from homology"/>
<evidence type="ECO:0000256" key="3">
    <source>
        <dbReference type="ARBA" id="ARBA00022617"/>
    </source>
</evidence>
<evidence type="ECO:0000256" key="6">
    <source>
        <dbReference type="ARBA" id="ARBA00023004"/>
    </source>
</evidence>
<accession>A0A7J7DNJ2</accession>
<dbReference type="EMBL" id="JAAARO010000005">
    <property type="protein sequence ID" value="KAF5747918.1"/>
    <property type="molecule type" value="Genomic_DNA"/>
</dbReference>
<dbReference type="GO" id="GO:0020037">
    <property type="term" value="F:heme binding"/>
    <property type="evidence" value="ECO:0007669"/>
    <property type="project" value="InterPro"/>
</dbReference>
<dbReference type="GO" id="GO:0005506">
    <property type="term" value="F:iron ion binding"/>
    <property type="evidence" value="ECO:0007669"/>
    <property type="project" value="InterPro"/>
</dbReference>
<evidence type="ECO:0000256" key="8">
    <source>
        <dbReference type="SAM" id="SignalP"/>
    </source>
</evidence>
<comment type="caution">
    <text evidence="9">The sequence shown here is derived from an EMBL/GenBank/DDBJ whole genome shotgun (WGS) entry which is preliminary data.</text>
</comment>
<keyword evidence="6" id="KW-0408">Iron</keyword>
<reference evidence="9 10" key="1">
    <citation type="journal article" date="2020" name="Nat. Commun.">
        <title>Genome of Tripterygium wilfordii and identification of cytochrome P450 involved in triptolide biosynthesis.</title>
        <authorList>
            <person name="Tu L."/>
            <person name="Su P."/>
            <person name="Zhang Z."/>
            <person name="Gao L."/>
            <person name="Wang J."/>
            <person name="Hu T."/>
            <person name="Zhou J."/>
            <person name="Zhang Y."/>
            <person name="Zhao Y."/>
            <person name="Liu Y."/>
            <person name="Song Y."/>
            <person name="Tong Y."/>
            <person name="Lu Y."/>
            <person name="Yang J."/>
            <person name="Xu C."/>
            <person name="Jia M."/>
            <person name="Peters R.J."/>
            <person name="Huang L."/>
            <person name="Gao W."/>
        </authorList>
    </citation>
    <scope>NUCLEOTIDE SEQUENCE [LARGE SCALE GENOMIC DNA]</scope>
    <source>
        <strain evidence="10">cv. XIE 37</strain>
        <tissue evidence="9">Leaf</tissue>
    </source>
</reference>
<dbReference type="Pfam" id="PF00067">
    <property type="entry name" value="p450"/>
    <property type="match status" value="1"/>
</dbReference>